<reference evidence="1" key="1">
    <citation type="submission" date="2025-08" db="UniProtKB">
        <authorList>
            <consortium name="RefSeq"/>
        </authorList>
    </citation>
    <scope>IDENTIFICATION</scope>
    <source>
        <tissue evidence="1">Whole insect</tissue>
    </source>
</reference>
<sequence>MENLYKKHDDFHLHKKLKEFTGTTYSQGPNNLINAEGKLISSPEEQINMWEDYIKELFYDIREPPTLNKENDEGPPILQSELEYALRQLKNNKSVGKDEIPAELLKQ</sequence>
<gene>
    <name evidence="1" type="primary">LOC114329388</name>
</gene>
<dbReference type="InParanoid" id="A0A6P7FMQ0"/>
<evidence type="ECO:0000313" key="1">
    <source>
        <dbReference type="RefSeq" id="XP_028134273.1"/>
    </source>
</evidence>
<organism evidence="1">
    <name type="scientific">Diabrotica virgifera virgifera</name>
    <name type="common">western corn rootworm</name>
    <dbReference type="NCBI Taxonomy" id="50390"/>
    <lineage>
        <taxon>Eukaryota</taxon>
        <taxon>Metazoa</taxon>
        <taxon>Ecdysozoa</taxon>
        <taxon>Arthropoda</taxon>
        <taxon>Hexapoda</taxon>
        <taxon>Insecta</taxon>
        <taxon>Pterygota</taxon>
        <taxon>Neoptera</taxon>
        <taxon>Endopterygota</taxon>
        <taxon>Coleoptera</taxon>
        <taxon>Polyphaga</taxon>
        <taxon>Cucujiformia</taxon>
        <taxon>Chrysomeloidea</taxon>
        <taxon>Chrysomelidae</taxon>
        <taxon>Galerucinae</taxon>
        <taxon>Diabroticina</taxon>
        <taxon>Diabroticites</taxon>
        <taxon>Diabrotica</taxon>
    </lineage>
</organism>
<accession>A0A6P7FMQ0</accession>
<protein>
    <submittedName>
        <fullName evidence="1">Uncharacterized protein LOC114329388</fullName>
    </submittedName>
</protein>
<name>A0A6P7FMQ0_DIAVI</name>
<dbReference type="AlphaFoldDB" id="A0A6P7FMQ0"/>
<proteinExistence type="predicted"/>
<dbReference type="RefSeq" id="XP_028134273.1">
    <property type="nucleotide sequence ID" value="XM_028278472.1"/>
</dbReference>